<proteinExistence type="predicted"/>
<accession>D9R902</accession>
<dbReference type="AlphaFoldDB" id="D9R902"/>
<organism evidence="1 2">
    <name type="scientific">Lacrimispora saccharolytica (strain ATCC 35040 / DSM 2544 / NRCC 2533 / WM1)</name>
    <name type="common">Clostridium saccharolyticum</name>
    <dbReference type="NCBI Taxonomy" id="610130"/>
    <lineage>
        <taxon>Bacteria</taxon>
        <taxon>Bacillati</taxon>
        <taxon>Bacillota</taxon>
        <taxon>Clostridia</taxon>
        <taxon>Lachnospirales</taxon>
        <taxon>Lachnospiraceae</taxon>
        <taxon>Lacrimispora</taxon>
    </lineage>
</organism>
<dbReference type="KEGG" id="csh:Closa_1375"/>
<dbReference type="HOGENOM" id="CLU_2664730_0_0_9"/>
<reference evidence="1" key="1">
    <citation type="submission" date="2010-07" db="EMBL/GenBank/DDBJ databases">
        <title>Complete sequence of Clostridium saccharolyticum WM1.</title>
        <authorList>
            <consortium name="US DOE Joint Genome Institute"/>
            <person name="Lucas S."/>
            <person name="Copeland A."/>
            <person name="Lapidus A."/>
            <person name="Cheng J.-F."/>
            <person name="Bruce D."/>
            <person name="Goodwin L."/>
            <person name="Pitluck S."/>
            <person name="Chertkov O."/>
            <person name="Detter J.C."/>
            <person name="Han C."/>
            <person name="Tapia R."/>
            <person name="Land M."/>
            <person name="Hauser L."/>
            <person name="Chang Y.-J."/>
            <person name="Jeffries C."/>
            <person name="Kyrpides N."/>
            <person name="Ivanova N."/>
            <person name="Mikhailova N."/>
            <person name="Mouttaki H."/>
            <person name="Lin L."/>
            <person name="Zhou J."/>
            <person name="Hemme C.L."/>
            <person name="Woyke T."/>
        </authorList>
    </citation>
    <scope>NUCLEOTIDE SEQUENCE [LARGE SCALE GENOMIC DNA]</scope>
    <source>
        <strain evidence="1">WM1</strain>
    </source>
</reference>
<dbReference type="Proteomes" id="UP000001662">
    <property type="component" value="Chromosome"/>
</dbReference>
<evidence type="ECO:0000313" key="2">
    <source>
        <dbReference type="Proteomes" id="UP000001662"/>
    </source>
</evidence>
<gene>
    <name evidence="1" type="ordered locus">Closa_1375</name>
</gene>
<name>D9R902_LACSW</name>
<dbReference type="PaxDb" id="610130-Closa_1375"/>
<dbReference type="STRING" id="610130.Closa_1375"/>
<dbReference type="OrthoDB" id="1957732at2"/>
<dbReference type="RefSeq" id="WP_013272072.1">
    <property type="nucleotide sequence ID" value="NC_014376.1"/>
</dbReference>
<sequence length="75" mass="8699">MEYKCIKEMWLEKYGEECFPTGEYDCVPIGSTWLQDDESNLIGGEVHLDCLKGSDELGWIEITESDLKQYFEPVN</sequence>
<keyword evidence="2" id="KW-1185">Reference proteome</keyword>
<dbReference type="EMBL" id="CP002109">
    <property type="protein sequence ID" value="ADL03977.1"/>
    <property type="molecule type" value="Genomic_DNA"/>
</dbReference>
<dbReference type="eggNOG" id="ENOG50326VF">
    <property type="taxonomic scope" value="Bacteria"/>
</dbReference>
<evidence type="ECO:0000313" key="1">
    <source>
        <dbReference type="EMBL" id="ADL03977.1"/>
    </source>
</evidence>
<protein>
    <submittedName>
        <fullName evidence="1">Uncharacterized protein</fullName>
    </submittedName>
</protein>